<sequence length="117" mass="13483">DTKRASDDSLVVARPLALILDYHGLKVLSSCCTTTDLLEEGNRVYINKNEERELAVDYDAVYLVQPTPDSIDRIIRDFKDYDTKKKKKFRPKYRSAFVYCTSPMPKRVMDQLASVSE</sequence>
<dbReference type="InterPro" id="IPR001619">
    <property type="entry name" value="Sec1-like"/>
</dbReference>
<feature type="non-terminal residue" evidence="2">
    <location>
        <position position="1"/>
    </location>
</feature>
<name>C5L829_PERM5</name>
<dbReference type="Proteomes" id="UP000007800">
    <property type="component" value="Unassembled WGS sequence"/>
</dbReference>
<dbReference type="GO" id="GO:0016192">
    <property type="term" value="P:vesicle-mediated transport"/>
    <property type="evidence" value="ECO:0007669"/>
    <property type="project" value="InterPro"/>
</dbReference>
<dbReference type="Pfam" id="PF00995">
    <property type="entry name" value="Sec1"/>
    <property type="match status" value="1"/>
</dbReference>
<dbReference type="SUPFAM" id="SSF56815">
    <property type="entry name" value="Sec1/munc18-like (SM) proteins"/>
    <property type="match status" value="1"/>
</dbReference>
<dbReference type="Gene3D" id="3.40.50.2060">
    <property type="match status" value="1"/>
</dbReference>
<protein>
    <submittedName>
        <fullName evidence="2">Syntaxin-binding protein, putative</fullName>
    </submittedName>
</protein>
<dbReference type="InterPro" id="IPR043154">
    <property type="entry name" value="Sec-1-like_dom1"/>
</dbReference>
<keyword evidence="3" id="KW-1185">Reference proteome</keyword>
<evidence type="ECO:0000313" key="3">
    <source>
        <dbReference type="Proteomes" id="UP000007800"/>
    </source>
</evidence>
<dbReference type="OrthoDB" id="424853at2759"/>
<dbReference type="EMBL" id="GG680032">
    <property type="protein sequence ID" value="EER07114.1"/>
    <property type="molecule type" value="Genomic_DNA"/>
</dbReference>
<dbReference type="RefSeq" id="XP_002775298.1">
    <property type="nucleotide sequence ID" value="XM_002775252.1"/>
</dbReference>
<dbReference type="AlphaFoldDB" id="C5L829"/>
<accession>C5L829</accession>
<organism evidence="3">
    <name type="scientific">Perkinsus marinus (strain ATCC 50983 / TXsc)</name>
    <dbReference type="NCBI Taxonomy" id="423536"/>
    <lineage>
        <taxon>Eukaryota</taxon>
        <taxon>Sar</taxon>
        <taxon>Alveolata</taxon>
        <taxon>Perkinsozoa</taxon>
        <taxon>Perkinsea</taxon>
        <taxon>Perkinsida</taxon>
        <taxon>Perkinsidae</taxon>
        <taxon>Perkinsus</taxon>
    </lineage>
</organism>
<dbReference type="PANTHER" id="PTHR11679">
    <property type="entry name" value="VESICLE PROTEIN SORTING-ASSOCIATED"/>
    <property type="match status" value="1"/>
</dbReference>
<comment type="similarity">
    <text evidence="1">Belongs to the STXBP/unc-18/SEC1 family.</text>
</comment>
<proteinExistence type="inferred from homology"/>
<dbReference type="InParanoid" id="C5L829"/>
<feature type="non-terminal residue" evidence="2">
    <location>
        <position position="117"/>
    </location>
</feature>
<dbReference type="GeneID" id="9059577"/>
<reference evidence="2 3" key="1">
    <citation type="submission" date="2008-07" db="EMBL/GenBank/DDBJ databases">
        <authorList>
            <person name="El-Sayed N."/>
            <person name="Caler E."/>
            <person name="Inman J."/>
            <person name="Amedeo P."/>
            <person name="Hass B."/>
            <person name="Wortman J."/>
        </authorList>
    </citation>
    <scope>NUCLEOTIDE SEQUENCE [LARGE SCALE GENOMIC DNA]</scope>
    <source>
        <strain evidence="3">ATCC 50983 / TXsc</strain>
    </source>
</reference>
<evidence type="ECO:0000313" key="2">
    <source>
        <dbReference type="EMBL" id="EER07114.1"/>
    </source>
</evidence>
<evidence type="ECO:0000256" key="1">
    <source>
        <dbReference type="ARBA" id="ARBA00009884"/>
    </source>
</evidence>
<dbReference type="InterPro" id="IPR036045">
    <property type="entry name" value="Sec1-like_sf"/>
</dbReference>
<gene>
    <name evidence="2" type="ORF">Pmar_PMAR005608</name>
</gene>